<dbReference type="InParanoid" id="A0A1H9JRW6"/>
<name>A0A1H9JRW6_9BACT</name>
<reference evidence="2" key="1">
    <citation type="submission" date="2016-10" db="EMBL/GenBank/DDBJ databases">
        <authorList>
            <person name="Varghese N."/>
            <person name="Submissions S."/>
        </authorList>
    </citation>
    <scope>NUCLEOTIDE SEQUENCE [LARGE SCALE GENOMIC DNA]</scope>
    <source>
        <strain evidence="2">DSM 24740</strain>
    </source>
</reference>
<gene>
    <name evidence="1" type="ORF">SAMN05444359_11834</name>
</gene>
<proteinExistence type="predicted"/>
<organism evidence="1 2">
    <name type="scientific">Neolewinella agarilytica</name>
    <dbReference type="NCBI Taxonomy" id="478744"/>
    <lineage>
        <taxon>Bacteria</taxon>
        <taxon>Pseudomonadati</taxon>
        <taxon>Bacteroidota</taxon>
        <taxon>Saprospiria</taxon>
        <taxon>Saprospirales</taxon>
        <taxon>Lewinellaceae</taxon>
        <taxon>Neolewinella</taxon>
    </lineage>
</organism>
<protein>
    <submittedName>
        <fullName evidence="1">Uncharacterized protein</fullName>
    </submittedName>
</protein>
<dbReference type="AlphaFoldDB" id="A0A1H9JRW6"/>
<dbReference type="RefSeq" id="WP_090170257.1">
    <property type="nucleotide sequence ID" value="NZ_FOFB01000018.1"/>
</dbReference>
<keyword evidence="2" id="KW-1185">Reference proteome</keyword>
<sequence>MNSKQLFSLLVLIALPFMVSATSIFDLLYTEGRQQALALRLEAPMDSLLAKTPNKQEATLLFTDNNGQRQRWSLDVNIRGKFRRNLCDYAPLKLNFSKKDLKAIGLDPHDKYKLVTACNDDPLAGDLVMKEYLAYRAYHLLTPNSFRVQLVKITYVDSNGNHPDRTETAFLIEDTDEMAARLGGEEVEEALGQPAEAFDATAEATHALFQYLVGNGDWSLPLARNLKIVKMANGKLIPVGYDFDFTGWVGAPYATPTSEVGQRSIYERVYLGYAQEDKVMRDIASSFREQRKAVISLINTSELNEVDQEILWRFVSRFYAKLNRMNNNDSLLLYDQLRGETAEVIPPGAEASSYQLMGR</sequence>
<dbReference type="EMBL" id="FOFB01000018">
    <property type="protein sequence ID" value="SEQ89315.1"/>
    <property type="molecule type" value="Genomic_DNA"/>
</dbReference>
<dbReference type="Proteomes" id="UP000199021">
    <property type="component" value="Unassembled WGS sequence"/>
</dbReference>
<evidence type="ECO:0000313" key="1">
    <source>
        <dbReference type="EMBL" id="SEQ89315.1"/>
    </source>
</evidence>
<dbReference type="OrthoDB" id="662693at2"/>
<accession>A0A1H9JRW6</accession>
<evidence type="ECO:0000313" key="2">
    <source>
        <dbReference type="Proteomes" id="UP000199021"/>
    </source>
</evidence>